<evidence type="ECO:0000313" key="11">
    <source>
        <dbReference type="EMBL" id="SPJ34800.1"/>
    </source>
</evidence>
<comment type="subcellular location">
    <subcellularLocation>
        <location evidence="10">Cell inner membrane</location>
        <topology evidence="10">Multi-pass membrane protein</topology>
    </subcellularLocation>
    <subcellularLocation>
        <location evidence="1">Cell membrane</location>
        <topology evidence="1">Multi-pass membrane protein</topology>
    </subcellularLocation>
</comment>
<dbReference type="GO" id="GO:0008381">
    <property type="term" value="F:mechanosensitive monoatomic ion channel activity"/>
    <property type="evidence" value="ECO:0007669"/>
    <property type="project" value="UniProtKB-UniRule"/>
</dbReference>
<keyword evidence="3 10" id="KW-0813">Transport</keyword>
<proteinExistence type="inferred from homology"/>
<evidence type="ECO:0000256" key="9">
    <source>
        <dbReference type="ARBA" id="ARBA00023303"/>
    </source>
</evidence>
<dbReference type="PANTHER" id="PTHR30266">
    <property type="entry name" value="MECHANOSENSITIVE CHANNEL MSCL"/>
    <property type="match status" value="1"/>
</dbReference>
<protein>
    <recommendedName>
        <fullName evidence="10">Large-conductance mechanosensitive channel</fullName>
    </recommendedName>
</protein>
<name>A0A2R8CPH1_9GAMM</name>
<evidence type="ECO:0000256" key="7">
    <source>
        <dbReference type="ARBA" id="ARBA00023065"/>
    </source>
</evidence>
<keyword evidence="12" id="KW-1185">Reference proteome</keyword>
<dbReference type="EMBL" id="ONZI01000004">
    <property type="protein sequence ID" value="SPJ34800.1"/>
    <property type="molecule type" value="Genomic_DNA"/>
</dbReference>
<evidence type="ECO:0000256" key="2">
    <source>
        <dbReference type="ARBA" id="ARBA00007254"/>
    </source>
</evidence>
<keyword evidence="4 10" id="KW-1003">Cell membrane</keyword>
<dbReference type="PROSITE" id="PS01327">
    <property type="entry name" value="MSCL"/>
    <property type="match status" value="1"/>
</dbReference>
<accession>A0A2R8CPH1</accession>
<dbReference type="NCBIfam" id="TIGR00220">
    <property type="entry name" value="mscL"/>
    <property type="match status" value="1"/>
</dbReference>
<keyword evidence="7 10" id="KW-0406">Ion transport</keyword>
<keyword evidence="5 10" id="KW-0812">Transmembrane</keyword>
<evidence type="ECO:0000256" key="10">
    <source>
        <dbReference type="HAMAP-Rule" id="MF_00115"/>
    </source>
</evidence>
<gene>
    <name evidence="10 11" type="primary">mscL</name>
    <name evidence="11" type="ORF">KSP9073_02847</name>
</gene>
<evidence type="ECO:0000256" key="8">
    <source>
        <dbReference type="ARBA" id="ARBA00023136"/>
    </source>
</evidence>
<dbReference type="InterPro" id="IPR019823">
    <property type="entry name" value="Mechanosensitive_channel_CS"/>
</dbReference>
<dbReference type="AlphaFoldDB" id="A0A2R8CPH1"/>
<dbReference type="Gene3D" id="1.10.1200.120">
    <property type="entry name" value="Large-conductance mechanosensitive channel, MscL, domain 1"/>
    <property type="match status" value="1"/>
</dbReference>
<dbReference type="RefSeq" id="WP_108843607.1">
    <property type="nucleotide sequence ID" value="NZ_ONZI01000004.1"/>
</dbReference>
<dbReference type="InterPro" id="IPR037673">
    <property type="entry name" value="MSC/AndL"/>
</dbReference>
<evidence type="ECO:0000256" key="4">
    <source>
        <dbReference type="ARBA" id="ARBA00022475"/>
    </source>
</evidence>
<evidence type="ECO:0000256" key="3">
    <source>
        <dbReference type="ARBA" id="ARBA00022448"/>
    </source>
</evidence>
<comment type="function">
    <text evidence="10">Channel that opens in response to stretch forces in the membrane lipid bilayer. May participate in the regulation of osmotic pressure changes within the cell.</text>
</comment>
<organism evidence="11 12">
    <name type="scientific">Kushneria phyllosphaerae</name>
    <dbReference type="NCBI Taxonomy" id="2100822"/>
    <lineage>
        <taxon>Bacteria</taxon>
        <taxon>Pseudomonadati</taxon>
        <taxon>Pseudomonadota</taxon>
        <taxon>Gammaproteobacteria</taxon>
        <taxon>Oceanospirillales</taxon>
        <taxon>Halomonadaceae</taxon>
        <taxon>Kushneria</taxon>
    </lineage>
</organism>
<evidence type="ECO:0000256" key="6">
    <source>
        <dbReference type="ARBA" id="ARBA00022989"/>
    </source>
</evidence>
<sequence>MPRFLTEFRDFAVKGNVVDLAVGIIIGSAFTAIVNSLVKDVFTPVLGLITGGINFTNLFFVLKEGAQTAGPYNTLADAQAAGAVTINYGIFLNAMISFTLVAMVCFVLIRNIHRLRELGTSKEKEEASAAPAAPTVRNCPYCITPISIEATRCPSCTSVIEAPQDAVPTT</sequence>
<dbReference type="PANTHER" id="PTHR30266:SF2">
    <property type="entry name" value="LARGE-CONDUCTANCE MECHANOSENSITIVE CHANNEL"/>
    <property type="match status" value="1"/>
</dbReference>
<reference evidence="12" key="1">
    <citation type="submission" date="2018-03" db="EMBL/GenBank/DDBJ databases">
        <authorList>
            <person name="Navarro De La Torre S."/>
        </authorList>
    </citation>
    <scope>NUCLEOTIDE SEQUENCE [LARGE SCALE GENOMIC DNA]</scope>
    <source>
        <strain evidence="12">EAod3</strain>
    </source>
</reference>
<dbReference type="SUPFAM" id="SSF81330">
    <property type="entry name" value="Gated mechanosensitive channel"/>
    <property type="match status" value="1"/>
</dbReference>
<dbReference type="Proteomes" id="UP000244934">
    <property type="component" value="Unassembled WGS sequence"/>
</dbReference>
<evidence type="ECO:0000256" key="5">
    <source>
        <dbReference type="ARBA" id="ARBA00022692"/>
    </source>
</evidence>
<feature type="transmembrane region" description="Helical" evidence="10">
    <location>
        <begin position="45"/>
        <end position="62"/>
    </location>
</feature>
<dbReference type="Pfam" id="PF01741">
    <property type="entry name" value="MscL"/>
    <property type="match status" value="1"/>
</dbReference>
<keyword evidence="9 10" id="KW-0407">Ion channel</keyword>
<evidence type="ECO:0000256" key="1">
    <source>
        <dbReference type="ARBA" id="ARBA00004651"/>
    </source>
</evidence>
<keyword evidence="6 10" id="KW-1133">Transmembrane helix</keyword>
<keyword evidence="10" id="KW-0997">Cell inner membrane</keyword>
<comment type="similarity">
    <text evidence="2 10">Belongs to the MscL family.</text>
</comment>
<comment type="subunit">
    <text evidence="10">Homopentamer.</text>
</comment>
<dbReference type="HAMAP" id="MF_00115">
    <property type="entry name" value="MscL"/>
    <property type="match status" value="1"/>
</dbReference>
<dbReference type="InterPro" id="IPR036019">
    <property type="entry name" value="MscL_channel"/>
</dbReference>
<feature type="transmembrane region" description="Helical" evidence="10">
    <location>
        <begin position="20"/>
        <end position="38"/>
    </location>
</feature>
<keyword evidence="8 10" id="KW-0472">Membrane</keyword>
<dbReference type="PRINTS" id="PR01264">
    <property type="entry name" value="MECHCHANNEL"/>
</dbReference>
<dbReference type="OrthoDB" id="9810350at2"/>
<dbReference type="InterPro" id="IPR001185">
    <property type="entry name" value="MS_channel"/>
</dbReference>
<dbReference type="GO" id="GO:0005886">
    <property type="term" value="C:plasma membrane"/>
    <property type="evidence" value="ECO:0007669"/>
    <property type="project" value="UniProtKB-SubCell"/>
</dbReference>
<feature type="transmembrane region" description="Helical" evidence="10">
    <location>
        <begin position="90"/>
        <end position="109"/>
    </location>
</feature>
<evidence type="ECO:0000313" key="12">
    <source>
        <dbReference type="Proteomes" id="UP000244934"/>
    </source>
</evidence>